<keyword evidence="4 7" id="KW-0808">Transferase</keyword>
<gene>
    <name evidence="7" type="ORF">SAMN04488502_101353</name>
</gene>
<reference evidence="7 8" key="1">
    <citation type="submission" date="2016-10" db="EMBL/GenBank/DDBJ databases">
        <authorList>
            <person name="de Groot N.N."/>
        </authorList>
    </citation>
    <scope>NUCLEOTIDE SEQUENCE [LARGE SCALE GENOMIC DNA]</scope>
    <source>
        <strain evidence="7 8">DSM 1736</strain>
    </source>
</reference>
<dbReference type="Gene3D" id="3.40.1010.10">
    <property type="entry name" value="Cobalt-precorrin-4 Transmethylase, Domain 1"/>
    <property type="match status" value="1"/>
</dbReference>
<keyword evidence="2" id="KW-0169">Cobalamin biosynthesis</keyword>
<evidence type="ECO:0000256" key="5">
    <source>
        <dbReference type="ARBA" id="ARBA00022691"/>
    </source>
</evidence>
<dbReference type="EMBL" id="FNHB01000001">
    <property type="protein sequence ID" value="SDL61464.1"/>
    <property type="molecule type" value="Genomic_DNA"/>
</dbReference>
<dbReference type="InterPro" id="IPR014777">
    <property type="entry name" value="4pyrrole_Mease_sub1"/>
</dbReference>
<name>A0A1G9LHS8_9FIRM</name>
<dbReference type="UniPathway" id="UPA00148"/>
<dbReference type="PANTHER" id="PTHR43182">
    <property type="entry name" value="COBALT-PRECORRIN-6B C(15)-METHYLTRANSFERASE (DECARBOXYLATING)"/>
    <property type="match status" value="1"/>
</dbReference>
<dbReference type="InterPro" id="IPR000878">
    <property type="entry name" value="4pyrrol_Mease"/>
</dbReference>
<dbReference type="AlphaFoldDB" id="A0A1G9LHS8"/>
<dbReference type="InterPro" id="IPR035996">
    <property type="entry name" value="4pyrrol_Methylase_sf"/>
</dbReference>
<dbReference type="SUPFAM" id="SSF53790">
    <property type="entry name" value="Tetrapyrrole methylase"/>
    <property type="match status" value="1"/>
</dbReference>
<proteinExistence type="predicted"/>
<dbReference type="GO" id="GO:0008276">
    <property type="term" value="F:protein methyltransferase activity"/>
    <property type="evidence" value="ECO:0007669"/>
    <property type="project" value="InterPro"/>
</dbReference>
<evidence type="ECO:0000256" key="3">
    <source>
        <dbReference type="ARBA" id="ARBA00022603"/>
    </source>
</evidence>
<evidence type="ECO:0000256" key="2">
    <source>
        <dbReference type="ARBA" id="ARBA00022573"/>
    </source>
</evidence>
<dbReference type="InterPro" id="IPR050714">
    <property type="entry name" value="Cobalamin_biosynth_MTase"/>
</dbReference>
<keyword evidence="3 7" id="KW-0489">Methyltransferase</keyword>
<evidence type="ECO:0000256" key="1">
    <source>
        <dbReference type="ARBA" id="ARBA00004953"/>
    </source>
</evidence>
<dbReference type="CDD" id="cd11644">
    <property type="entry name" value="Precorrin-6Y-MT"/>
    <property type="match status" value="1"/>
</dbReference>
<dbReference type="PANTHER" id="PTHR43182:SF1">
    <property type="entry name" value="COBALT-PRECORRIN-7 C(5)-METHYLTRANSFERASE"/>
    <property type="match status" value="1"/>
</dbReference>
<organism evidence="7 8">
    <name type="scientific">Dendrosporobacter quercicolus</name>
    <dbReference type="NCBI Taxonomy" id="146817"/>
    <lineage>
        <taxon>Bacteria</taxon>
        <taxon>Bacillati</taxon>
        <taxon>Bacillota</taxon>
        <taxon>Negativicutes</taxon>
        <taxon>Selenomonadales</taxon>
        <taxon>Sporomusaceae</taxon>
        <taxon>Dendrosporobacter</taxon>
    </lineage>
</organism>
<dbReference type="Gene3D" id="3.30.950.10">
    <property type="entry name" value="Methyltransferase, Cobalt-precorrin-4 Transmethylase, Domain 2"/>
    <property type="match status" value="1"/>
</dbReference>
<evidence type="ECO:0000259" key="6">
    <source>
        <dbReference type="Pfam" id="PF00590"/>
    </source>
</evidence>
<evidence type="ECO:0000313" key="8">
    <source>
        <dbReference type="Proteomes" id="UP000214880"/>
    </source>
</evidence>
<dbReference type="Proteomes" id="UP000214880">
    <property type="component" value="Unassembled WGS sequence"/>
</dbReference>
<dbReference type="NCBIfam" id="TIGR02467">
    <property type="entry name" value="CbiE"/>
    <property type="match status" value="1"/>
</dbReference>
<evidence type="ECO:0000313" key="7">
    <source>
        <dbReference type="EMBL" id="SDL61464.1"/>
    </source>
</evidence>
<dbReference type="STRING" id="146817.SAMN04488502_101353"/>
<keyword evidence="8" id="KW-1185">Reference proteome</keyword>
<dbReference type="OrthoDB" id="9780707at2"/>
<dbReference type="InterPro" id="IPR012818">
    <property type="entry name" value="CbiE"/>
</dbReference>
<keyword evidence="5" id="KW-0949">S-adenosyl-L-methionine</keyword>
<feature type="domain" description="Tetrapyrrole methylase" evidence="6">
    <location>
        <begin position="4"/>
        <end position="193"/>
    </location>
</feature>
<evidence type="ECO:0000256" key="4">
    <source>
        <dbReference type="ARBA" id="ARBA00022679"/>
    </source>
</evidence>
<accession>A0A1G9LHS8</accession>
<dbReference type="InterPro" id="IPR014776">
    <property type="entry name" value="4pyrrole_Mease_sub2"/>
</dbReference>
<dbReference type="GO" id="GO:0009236">
    <property type="term" value="P:cobalamin biosynthetic process"/>
    <property type="evidence" value="ECO:0007669"/>
    <property type="project" value="UniProtKB-UniPathway"/>
</dbReference>
<dbReference type="RefSeq" id="WP_092067679.1">
    <property type="nucleotide sequence ID" value="NZ_FNHB01000001.1"/>
</dbReference>
<dbReference type="Pfam" id="PF00590">
    <property type="entry name" value="TP_methylase"/>
    <property type="match status" value="1"/>
</dbReference>
<sequence length="208" mass="22506">MDYKIIVAGIGPGSPDYLLPVAKQAIDAAKVIVGSKRALAAFAPESAVQKTIGGDIDEVLQFIEAYRKRGDVVVMVSGDPGYFSLLAALRTLFPPEQLTVIPGVSSFQTAFARLALPWQDAELISMHGRQPQTDRLTYRPGKKLGMLTDPCYQPARIAGLLLELGWPASTPAWICAGLSYDGEEIIRSDLARLRDTEGFSHCVMVVTA</sequence>
<dbReference type="GO" id="GO:0032259">
    <property type="term" value="P:methylation"/>
    <property type="evidence" value="ECO:0007669"/>
    <property type="project" value="UniProtKB-KW"/>
</dbReference>
<protein>
    <submittedName>
        <fullName evidence="7">Precorrin-6Y C5,15-methyltransferase (Decarboxylating)</fullName>
    </submittedName>
</protein>
<comment type="pathway">
    <text evidence="1">Cofactor biosynthesis; adenosylcobalamin biosynthesis.</text>
</comment>